<dbReference type="AlphaFoldDB" id="A0A4Z1DW58"/>
<gene>
    <name evidence="1" type="ORF">E5S68_04510</name>
</gene>
<protein>
    <submittedName>
        <fullName evidence="1">Rpn family recombination-promoting nuclease/putative transposase</fullName>
    </submittedName>
</protein>
<name>A0A4Z1DW58_9STRE</name>
<dbReference type="Pfam" id="PF12784">
    <property type="entry name" value="PDDEXK_2"/>
    <property type="match status" value="1"/>
</dbReference>
<dbReference type="NCBIfam" id="TIGR01784">
    <property type="entry name" value="T_den_put_tspse"/>
    <property type="match status" value="1"/>
</dbReference>
<evidence type="ECO:0000313" key="1">
    <source>
        <dbReference type="EMBL" id="TGN92206.1"/>
    </source>
</evidence>
<dbReference type="RefSeq" id="WP_135782527.1">
    <property type="nucleotide sequence ID" value="NZ_MRXY01000007.1"/>
</dbReference>
<comment type="caution">
    <text evidence="1">The sequence shown here is derived from an EMBL/GenBank/DDBJ whole genome shotgun (WGS) entry which is preliminary data.</text>
</comment>
<reference evidence="1 2" key="1">
    <citation type="submission" date="2019-04" db="EMBL/GenBank/DDBJ databases">
        <title>Genome sequencing of Streptococcus rubneri DSM 26920(T).</title>
        <authorList>
            <person name="Kook J.-K."/>
            <person name="Park S.-N."/>
            <person name="Lim Y.K."/>
        </authorList>
    </citation>
    <scope>NUCLEOTIDE SEQUENCE [LARGE SCALE GENOMIC DNA]</scope>
    <source>
        <strain evidence="1 2">DSM 26920</strain>
    </source>
</reference>
<organism evidence="1 2">
    <name type="scientific">Streptococcus rubneri</name>
    <dbReference type="NCBI Taxonomy" id="1234680"/>
    <lineage>
        <taxon>Bacteria</taxon>
        <taxon>Bacillati</taxon>
        <taxon>Bacillota</taxon>
        <taxon>Bacilli</taxon>
        <taxon>Lactobacillales</taxon>
        <taxon>Streptococcaceae</taxon>
        <taxon>Streptococcus</taxon>
    </lineage>
</organism>
<dbReference type="InterPro" id="IPR010106">
    <property type="entry name" value="RpnA"/>
</dbReference>
<dbReference type="OrthoDB" id="2236184at2"/>
<sequence>MRKRHPHISPTLDLIAKKIFSLPDVTAKFIQEVLDLSIRSVEILEGNQIHEQGFLGDFPFETSVDVRAKLDTGLEVIIEIQVMKQEYFVNRFYYYLANQLIENVRKKRKKGKTHQMYEDLVPVYGIAILEKSIFPDEASPVNVYEVRHAIHGGPLLSNSKGNQRHNLLRLAFLELDKYNESRGTQVSDPLQQWLEFFGNHPFSHQPDQVIEQAESLLIPSNWTKEEKDMIDERIRLRENWNMCMETLLKETKEEAGKIALEQGLEQGRMQGLEQGREEATLRIAQELLANGFSTEDVQQYTYLSEEQIE</sequence>
<evidence type="ECO:0000313" key="2">
    <source>
        <dbReference type="Proteomes" id="UP000297986"/>
    </source>
</evidence>
<dbReference type="PANTHER" id="PTHR41317">
    <property type="entry name" value="PD-(D_E)XK NUCLEASE FAMILY TRANSPOSASE"/>
    <property type="match status" value="1"/>
</dbReference>
<dbReference type="Proteomes" id="UP000297986">
    <property type="component" value="Unassembled WGS sequence"/>
</dbReference>
<dbReference type="EMBL" id="SRRP01000001">
    <property type="protein sequence ID" value="TGN92206.1"/>
    <property type="molecule type" value="Genomic_DNA"/>
</dbReference>
<keyword evidence="2" id="KW-1185">Reference proteome</keyword>
<accession>A0A4Z1DW58</accession>
<proteinExistence type="predicted"/>
<dbReference type="PANTHER" id="PTHR41317:SF1">
    <property type="entry name" value="PD-(D_E)XK NUCLEASE FAMILY TRANSPOSASE"/>
    <property type="match status" value="1"/>
</dbReference>